<evidence type="ECO:0000313" key="6">
    <source>
        <dbReference type="EMBL" id="MDZ5457930.1"/>
    </source>
</evidence>
<feature type="transmembrane region" description="Helical" evidence="4">
    <location>
        <begin position="285"/>
        <end position="305"/>
    </location>
</feature>
<organism evidence="6 7">
    <name type="scientific">Azohydromonas lata</name>
    <dbReference type="NCBI Taxonomy" id="45677"/>
    <lineage>
        <taxon>Bacteria</taxon>
        <taxon>Pseudomonadati</taxon>
        <taxon>Pseudomonadota</taxon>
        <taxon>Betaproteobacteria</taxon>
        <taxon>Burkholderiales</taxon>
        <taxon>Sphaerotilaceae</taxon>
        <taxon>Azohydromonas</taxon>
    </lineage>
</organism>
<feature type="transmembrane region" description="Helical" evidence="4">
    <location>
        <begin position="150"/>
        <end position="181"/>
    </location>
</feature>
<dbReference type="Proteomes" id="UP001293718">
    <property type="component" value="Unassembled WGS sequence"/>
</dbReference>
<evidence type="ECO:0000256" key="2">
    <source>
        <dbReference type="ARBA" id="ARBA00022989"/>
    </source>
</evidence>
<dbReference type="EMBL" id="JAXOJX010000024">
    <property type="protein sequence ID" value="MDZ5457930.1"/>
    <property type="molecule type" value="Genomic_DNA"/>
</dbReference>
<dbReference type="SUPFAM" id="SSF103473">
    <property type="entry name" value="MFS general substrate transporter"/>
    <property type="match status" value="1"/>
</dbReference>
<reference evidence="6 7" key="1">
    <citation type="submission" date="2023-11" db="EMBL/GenBank/DDBJ databases">
        <title>Draft genome of Azohydromonas lata strain H1 (DSM1123), a polyhydroxyalkanoate producer.</title>
        <authorList>
            <person name="Traversa D."/>
            <person name="D'Addabbo P."/>
            <person name="Pazzani C."/>
            <person name="Manzari C."/>
            <person name="Chiara M."/>
            <person name="Scrascia M."/>
        </authorList>
    </citation>
    <scope>NUCLEOTIDE SEQUENCE [LARGE SCALE GENOMIC DNA]</scope>
    <source>
        <strain evidence="6 7">H1</strain>
    </source>
</reference>
<dbReference type="InterPro" id="IPR020846">
    <property type="entry name" value="MFS_dom"/>
</dbReference>
<feature type="domain" description="Major facilitator superfamily (MFS) profile" evidence="5">
    <location>
        <begin position="11"/>
        <end position="402"/>
    </location>
</feature>
<dbReference type="InterPro" id="IPR036259">
    <property type="entry name" value="MFS_trans_sf"/>
</dbReference>
<keyword evidence="1 4" id="KW-0812">Transmembrane</keyword>
<dbReference type="PANTHER" id="PTHR23527:SF1">
    <property type="entry name" value="BLL3282 PROTEIN"/>
    <property type="match status" value="1"/>
</dbReference>
<feature type="transmembrane region" description="Helical" evidence="4">
    <location>
        <begin position="311"/>
        <end position="334"/>
    </location>
</feature>
<feature type="transmembrane region" description="Helical" evidence="4">
    <location>
        <begin position="51"/>
        <end position="72"/>
    </location>
</feature>
<dbReference type="InterPro" id="IPR011701">
    <property type="entry name" value="MFS"/>
</dbReference>
<accession>A0ABU5IFN1</accession>
<evidence type="ECO:0000313" key="7">
    <source>
        <dbReference type="Proteomes" id="UP001293718"/>
    </source>
</evidence>
<feature type="transmembrane region" description="Helical" evidence="4">
    <location>
        <begin position="84"/>
        <end position="112"/>
    </location>
</feature>
<comment type="caution">
    <text evidence="6">The sequence shown here is derived from an EMBL/GenBank/DDBJ whole genome shotgun (WGS) entry which is preliminary data.</text>
</comment>
<dbReference type="PROSITE" id="PS50850">
    <property type="entry name" value="MFS"/>
    <property type="match status" value="1"/>
</dbReference>
<feature type="transmembrane region" description="Helical" evidence="4">
    <location>
        <begin position="346"/>
        <end position="370"/>
    </location>
</feature>
<feature type="transmembrane region" description="Helical" evidence="4">
    <location>
        <begin position="250"/>
        <end position="273"/>
    </location>
</feature>
<proteinExistence type="predicted"/>
<keyword evidence="7" id="KW-1185">Reference proteome</keyword>
<dbReference type="Pfam" id="PF07690">
    <property type="entry name" value="MFS_1"/>
    <property type="match status" value="1"/>
</dbReference>
<keyword evidence="3 4" id="KW-0472">Membrane</keyword>
<dbReference type="Gene3D" id="1.20.1250.20">
    <property type="entry name" value="MFS general substrate transporter like domains"/>
    <property type="match status" value="2"/>
</dbReference>
<gene>
    <name evidence="6" type="ORF">SM757_15230</name>
</gene>
<feature type="transmembrane region" description="Helical" evidence="4">
    <location>
        <begin position="221"/>
        <end position="244"/>
    </location>
</feature>
<dbReference type="RefSeq" id="WP_322466109.1">
    <property type="nucleotide sequence ID" value="NZ_JAXOJX010000024.1"/>
</dbReference>
<protein>
    <submittedName>
        <fullName evidence="6">MFS transporter</fullName>
    </submittedName>
</protein>
<sequence length="408" mass="41270">MTQPEARQPGTTSSLLITLAMQSLASAAVIAPTVVAAGLLARMGLPTAAVGIYVALVYLGAMVASVLGMPIIARHGAIRTSQCALGLCALGLALVATGLLPLALAGALVLGLGYGPMTPASSHILARTTPAHRMGMVFSVKQTGVPLGGVIAGLVVPALALGAGAAIALWVVAAAAALCALPAQTLRASLDVGLSRGNGWPALDALLQPVRVVWQAPRLRTLALCSFIFSAVQVCLTAYLVSYLTAQLHWTLVAAGAALSMSQTAGVVGRVLWGWVADNGPGARFTLIGLCGLMMVCGMLMPLFGPPTPTGAVLAVLLVYGATALGWNGVYLAAVARLAGASQAGMATGGTLAFTYLGVVITPPLFGLIANEWSNFGLAYAIGSVPLGLCLGAMWRAWPREKPTFGGA</sequence>
<evidence type="ECO:0000256" key="1">
    <source>
        <dbReference type="ARBA" id="ARBA00022692"/>
    </source>
</evidence>
<evidence type="ECO:0000259" key="5">
    <source>
        <dbReference type="PROSITE" id="PS50850"/>
    </source>
</evidence>
<dbReference type="InterPro" id="IPR052952">
    <property type="entry name" value="MFS-Transporter"/>
</dbReference>
<keyword evidence="2 4" id="KW-1133">Transmembrane helix</keyword>
<name>A0ABU5IFN1_9BURK</name>
<evidence type="ECO:0000256" key="4">
    <source>
        <dbReference type="SAM" id="Phobius"/>
    </source>
</evidence>
<feature type="transmembrane region" description="Helical" evidence="4">
    <location>
        <begin position="376"/>
        <end position="395"/>
    </location>
</feature>
<dbReference type="PANTHER" id="PTHR23527">
    <property type="entry name" value="BLL3282 PROTEIN"/>
    <property type="match status" value="1"/>
</dbReference>
<evidence type="ECO:0000256" key="3">
    <source>
        <dbReference type="ARBA" id="ARBA00023136"/>
    </source>
</evidence>